<keyword evidence="3" id="KW-0479">Metal-binding</keyword>
<evidence type="ECO:0000256" key="6">
    <source>
        <dbReference type="ARBA" id="ARBA00023049"/>
    </source>
</evidence>
<dbReference type="PANTHER" id="PTHR30471:SF3">
    <property type="entry name" value="UPF0758 PROTEIN YEES-RELATED"/>
    <property type="match status" value="1"/>
</dbReference>
<dbReference type="InterPro" id="IPR025657">
    <property type="entry name" value="RadC_JAB"/>
</dbReference>
<evidence type="ECO:0000256" key="1">
    <source>
        <dbReference type="ARBA" id="ARBA00010243"/>
    </source>
</evidence>
<protein>
    <submittedName>
        <fullName evidence="9">DNA repair protein RadC</fullName>
    </submittedName>
</protein>
<accession>A0ABV2KAZ2</accession>
<gene>
    <name evidence="9" type="ORF">ABIC55_003149</name>
</gene>
<dbReference type="Pfam" id="PF04002">
    <property type="entry name" value="RadC"/>
    <property type="match status" value="1"/>
</dbReference>
<dbReference type="RefSeq" id="WP_354313730.1">
    <property type="nucleotide sequence ID" value="NZ_JBEPME010000004.1"/>
</dbReference>
<sequence length="222" mass="25041">MQTNLFQFDHKSYIDVVKERINLYGKEQSSIQDLLAIVIGRSADVNVCGQLAMLSLRDLLAMTAKDFSSLEGISKTIGERLEATIALSKKICEMDLPETSTIRSPEDMYHYLRYLRHEEQEQFVVVCLNVKNQVIGRKVIFKGTLNSTVVHPREVYKFAIEKSAASIIVAHQHPSGNCTQSPEDIQVTKRLVECGLTLGIECLDHMIVANDSYISLKEKGYM</sequence>
<evidence type="ECO:0000256" key="7">
    <source>
        <dbReference type="RuleBase" id="RU003797"/>
    </source>
</evidence>
<evidence type="ECO:0000256" key="5">
    <source>
        <dbReference type="ARBA" id="ARBA00022833"/>
    </source>
</evidence>
<dbReference type="Gene3D" id="3.40.140.10">
    <property type="entry name" value="Cytidine Deaminase, domain 2"/>
    <property type="match status" value="1"/>
</dbReference>
<dbReference type="CDD" id="cd08071">
    <property type="entry name" value="MPN_DUF2466"/>
    <property type="match status" value="1"/>
</dbReference>
<evidence type="ECO:0000256" key="2">
    <source>
        <dbReference type="ARBA" id="ARBA00022670"/>
    </source>
</evidence>
<keyword evidence="10" id="KW-1185">Reference proteome</keyword>
<dbReference type="EMBL" id="JBEPME010000004">
    <property type="protein sequence ID" value="MET3658052.1"/>
    <property type="molecule type" value="Genomic_DNA"/>
</dbReference>
<proteinExistence type="inferred from homology"/>
<comment type="similarity">
    <text evidence="1 7">Belongs to the UPF0758 family.</text>
</comment>
<dbReference type="NCBIfam" id="NF000642">
    <property type="entry name" value="PRK00024.1"/>
    <property type="match status" value="1"/>
</dbReference>
<dbReference type="NCBIfam" id="TIGR00608">
    <property type="entry name" value="radc"/>
    <property type="match status" value="1"/>
</dbReference>
<evidence type="ECO:0000259" key="8">
    <source>
        <dbReference type="PROSITE" id="PS50249"/>
    </source>
</evidence>
<evidence type="ECO:0000313" key="10">
    <source>
        <dbReference type="Proteomes" id="UP001549104"/>
    </source>
</evidence>
<keyword evidence="4" id="KW-0378">Hydrolase</keyword>
<comment type="caution">
    <text evidence="9">The sequence shown here is derived from an EMBL/GenBank/DDBJ whole genome shotgun (WGS) entry which is preliminary data.</text>
</comment>
<organism evidence="9 10">
    <name type="scientific">Sporosarcina psychrophila</name>
    <name type="common">Bacillus psychrophilus</name>
    <dbReference type="NCBI Taxonomy" id="1476"/>
    <lineage>
        <taxon>Bacteria</taxon>
        <taxon>Bacillati</taxon>
        <taxon>Bacillota</taxon>
        <taxon>Bacilli</taxon>
        <taxon>Bacillales</taxon>
        <taxon>Caryophanaceae</taxon>
        <taxon>Sporosarcina</taxon>
    </lineage>
</organism>
<feature type="domain" description="MPN" evidence="8">
    <location>
        <begin position="101"/>
        <end position="222"/>
    </location>
</feature>
<reference evidence="9 10" key="1">
    <citation type="submission" date="2024-06" db="EMBL/GenBank/DDBJ databases">
        <title>Sorghum-associated microbial communities from plants grown in Nebraska, USA.</title>
        <authorList>
            <person name="Schachtman D."/>
        </authorList>
    </citation>
    <scope>NUCLEOTIDE SEQUENCE [LARGE SCALE GENOMIC DNA]</scope>
    <source>
        <strain evidence="9 10">1288</strain>
    </source>
</reference>
<name>A0ABV2KAZ2_SPOPS</name>
<dbReference type="Proteomes" id="UP001549104">
    <property type="component" value="Unassembled WGS sequence"/>
</dbReference>
<keyword evidence="2" id="KW-0645">Protease</keyword>
<evidence type="ECO:0000313" key="9">
    <source>
        <dbReference type="EMBL" id="MET3658052.1"/>
    </source>
</evidence>
<dbReference type="PANTHER" id="PTHR30471">
    <property type="entry name" value="DNA REPAIR PROTEIN RADC"/>
    <property type="match status" value="1"/>
</dbReference>
<keyword evidence="5" id="KW-0862">Zinc</keyword>
<dbReference type="InterPro" id="IPR001405">
    <property type="entry name" value="UPF0758"/>
</dbReference>
<keyword evidence="6" id="KW-0482">Metalloprotease</keyword>
<dbReference type="PROSITE" id="PS50249">
    <property type="entry name" value="MPN"/>
    <property type="match status" value="1"/>
</dbReference>
<evidence type="ECO:0000256" key="3">
    <source>
        <dbReference type="ARBA" id="ARBA00022723"/>
    </source>
</evidence>
<evidence type="ECO:0000256" key="4">
    <source>
        <dbReference type="ARBA" id="ARBA00022801"/>
    </source>
</evidence>
<dbReference type="InterPro" id="IPR037518">
    <property type="entry name" value="MPN"/>
</dbReference>